<accession>A0A844GWI2</accession>
<dbReference type="AlphaFoldDB" id="A0A844GWI2"/>
<organism evidence="1 2">
    <name type="scientific">Cyanobacterium aponinum 0216</name>
    <dbReference type="NCBI Taxonomy" id="2676140"/>
    <lineage>
        <taxon>Bacteria</taxon>
        <taxon>Bacillati</taxon>
        <taxon>Cyanobacteriota</taxon>
        <taxon>Cyanophyceae</taxon>
        <taxon>Oscillatoriophycideae</taxon>
        <taxon>Chroococcales</taxon>
        <taxon>Geminocystaceae</taxon>
        <taxon>Cyanobacterium</taxon>
    </lineage>
</organism>
<proteinExistence type="predicted"/>
<name>A0A844GWI2_9CHRO</name>
<comment type="caution">
    <text evidence="1">The sequence shown here is derived from an EMBL/GenBank/DDBJ whole genome shotgun (WGS) entry which is preliminary data.</text>
</comment>
<evidence type="ECO:0000313" key="2">
    <source>
        <dbReference type="Proteomes" id="UP000437131"/>
    </source>
</evidence>
<protein>
    <submittedName>
        <fullName evidence="1">Uncharacterized protein</fullName>
    </submittedName>
</protein>
<dbReference type="Proteomes" id="UP000437131">
    <property type="component" value="Unassembled WGS sequence"/>
</dbReference>
<sequence length="94" mass="10732">MSQTITNQKQKNLSCHRLPLAVYREVAAHLRQVEGVNTQLLPQKAKDFDYLQSQVGGLSISYPDQLEIETQVSSILAYYENQYGKWETVDDDAL</sequence>
<dbReference type="RefSeq" id="WP_155083276.1">
    <property type="nucleotide sequence ID" value="NZ_WMIA01000004.1"/>
</dbReference>
<evidence type="ECO:0000313" key="1">
    <source>
        <dbReference type="EMBL" id="MTF38366.1"/>
    </source>
</evidence>
<gene>
    <name evidence="1" type="ORF">GGC33_05445</name>
</gene>
<reference evidence="1 2" key="1">
    <citation type="submission" date="2019-11" db="EMBL/GenBank/DDBJ databases">
        <title>Isolation of a new High Light Tolerant Cyanobacteria.</title>
        <authorList>
            <person name="Dobson Z."/>
            <person name="Vaughn N."/>
            <person name="Vaughn M."/>
            <person name="Fromme P."/>
            <person name="Mazor Y."/>
        </authorList>
    </citation>
    <scope>NUCLEOTIDE SEQUENCE [LARGE SCALE GENOMIC DNA]</scope>
    <source>
        <strain evidence="1 2">0216</strain>
    </source>
</reference>
<dbReference type="EMBL" id="WMIA01000004">
    <property type="protein sequence ID" value="MTF38366.1"/>
    <property type="molecule type" value="Genomic_DNA"/>
</dbReference>